<keyword evidence="12 19" id="KW-1133">Transmembrane helix</keyword>
<evidence type="ECO:0000256" key="1">
    <source>
        <dbReference type="ARBA" id="ARBA00001946"/>
    </source>
</evidence>
<dbReference type="UniPathway" id="UPA00148">
    <property type="reaction ID" value="UER00238"/>
</dbReference>
<comment type="similarity">
    <text evidence="4">Belongs to the CobS family.</text>
</comment>
<comment type="catalytic activity">
    <reaction evidence="18">
        <text>alpha-ribazole 5'-phosphate + adenosylcob(III)inamide-GDP = adenosylcob(III)alamin 5'-phosphate + GMP + H(+)</text>
        <dbReference type="Rhea" id="RHEA:23560"/>
        <dbReference type="ChEBI" id="CHEBI:15378"/>
        <dbReference type="ChEBI" id="CHEBI:57918"/>
        <dbReference type="ChEBI" id="CHEBI:58115"/>
        <dbReference type="ChEBI" id="CHEBI:60487"/>
        <dbReference type="ChEBI" id="CHEBI:60493"/>
        <dbReference type="EC" id="2.7.8.26"/>
    </reaction>
</comment>
<evidence type="ECO:0000256" key="11">
    <source>
        <dbReference type="ARBA" id="ARBA00022842"/>
    </source>
</evidence>
<feature type="transmembrane region" description="Helical" evidence="19">
    <location>
        <begin position="183"/>
        <end position="215"/>
    </location>
</feature>
<evidence type="ECO:0000256" key="4">
    <source>
        <dbReference type="ARBA" id="ARBA00010561"/>
    </source>
</evidence>
<feature type="transmembrane region" description="Helical" evidence="19">
    <location>
        <begin position="114"/>
        <end position="135"/>
    </location>
</feature>
<dbReference type="EMBL" id="MLJW01000368">
    <property type="protein sequence ID" value="OIQ88554.1"/>
    <property type="molecule type" value="Genomic_DNA"/>
</dbReference>
<organism evidence="20">
    <name type="scientific">mine drainage metagenome</name>
    <dbReference type="NCBI Taxonomy" id="410659"/>
    <lineage>
        <taxon>unclassified sequences</taxon>
        <taxon>metagenomes</taxon>
        <taxon>ecological metagenomes</taxon>
    </lineage>
</organism>
<keyword evidence="7" id="KW-1003">Cell membrane</keyword>
<evidence type="ECO:0000256" key="3">
    <source>
        <dbReference type="ARBA" id="ARBA00004663"/>
    </source>
</evidence>
<feature type="transmembrane region" description="Helical" evidence="19">
    <location>
        <begin position="63"/>
        <end position="82"/>
    </location>
</feature>
<keyword evidence="13 19" id="KW-0472">Membrane</keyword>
<dbReference type="GO" id="GO:0008818">
    <property type="term" value="F:cobalamin 5'-phosphate synthase activity"/>
    <property type="evidence" value="ECO:0007669"/>
    <property type="project" value="InterPro"/>
</dbReference>
<keyword evidence="11" id="KW-0460">Magnesium</keyword>
<name>A0A1J5QZ77_9ZZZZ</name>
<keyword evidence="10 19" id="KW-0812">Transmembrane</keyword>
<dbReference type="GO" id="GO:0009236">
    <property type="term" value="P:cobalamin biosynthetic process"/>
    <property type="evidence" value="ECO:0007669"/>
    <property type="project" value="UniProtKB-UniPathway"/>
</dbReference>
<evidence type="ECO:0000256" key="13">
    <source>
        <dbReference type="ARBA" id="ARBA00023136"/>
    </source>
</evidence>
<proteinExistence type="inferred from homology"/>
<evidence type="ECO:0000256" key="16">
    <source>
        <dbReference type="ARBA" id="ARBA00032853"/>
    </source>
</evidence>
<evidence type="ECO:0000256" key="12">
    <source>
        <dbReference type="ARBA" id="ARBA00022989"/>
    </source>
</evidence>
<dbReference type="PANTHER" id="PTHR34148">
    <property type="entry name" value="ADENOSYLCOBINAMIDE-GDP RIBAZOLETRANSFERASE"/>
    <property type="match status" value="1"/>
</dbReference>
<gene>
    <name evidence="20" type="primary">cobS_11</name>
    <name evidence="20" type="ORF">GALL_295850</name>
</gene>
<dbReference type="HAMAP" id="MF_00719">
    <property type="entry name" value="CobS"/>
    <property type="match status" value="1"/>
</dbReference>
<reference evidence="20" key="1">
    <citation type="submission" date="2016-10" db="EMBL/GenBank/DDBJ databases">
        <title>Sequence of Gallionella enrichment culture.</title>
        <authorList>
            <person name="Poehlein A."/>
            <person name="Muehling M."/>
            <person name="Daniel R."/>
        </authorList>
    </citation>
    <scope>NUCLEOTIDE SEQUENCE</scope>
</reference>
<dbReference type="PANTHER" id="PTHR34148:SF1">
    <property type="entry name" value="ADENOSYLCOBINAMIDE-GDP RIBAZOLETRANSFERASE"/>
    <property type="match status" value="1"/>
</dbReference>
<keyword evidence="8" id="KW-0169">Cobalamin biosynthesis</keyword>
<dbReference type="InterPro" id="IPR003805">
    <property type="entry name" value="CobS"/>
</dbReference>
<evidence type="ECO:0000256" key="2">
    <source>
        <dbReference type="ARBA" id="ARBA00004651"/>
    </source>
</evidence>
<comment type="caution">
    <text evidence="20">The sequence shown here is derived from an EMBL/GenBank/DDBJ whole genome shotgun (WGS) entry which is preliminary data.</text>
</comment>
<evidence type="ECO:0000313" key="20">
    <source>
        <dbReference type="EMBL" id="OIQ88554.1"/>
    </source>
</evidence>
<evidence type="ECO:0000256" key="17">
    <source>
        <dbReference type="ARBA" id="ARBA00048623"/>
    </source>
</evidence>
<evidence type="ECO:0000256" key="5">
    <source>
        <dbReference type="ARBA" id="ARBA00013200"/>
    </source>
</evidence>
<comment type="function">
    <text evidence="14">Joins adenosylcobinamide-GDP and alpha-ribazole to generate adenosylcobalamin (Ado-cobalamin). Also synthesizes adenosylcobalamin 5'-phosphate from adenosylcobinamide-GDP and alpha-ribazole 5'-phosphate.</text>
</comment>
<evidence type="ECO:0000256" key="18">
    <source>
        <dbReference type="ARBA" id="ARBA00049504"/>
    </source>
</evidence>
<evidence type="ECO:0000256" key="14">
    <source>
        <dbReference type="ARBA" id="ARBA00025228"/>
    </source>
</evidence>
<evidence type="ECO:0000256" key="9">
    <source>
        <dbReference type="ARBA" id="ARBA00022679"/>
    </source>
</evidence>
<feature type="transmembrane region" description="Helical" evidence="19">
    <location>
        <begin position="142"/>
        <end position="163"/>
    </location>
</feature>
<evidence type="ECO:0000256" key="7">
    <source>
        <dbReference type="ARBA" id="ARBA00022475"/>
    </source>
</evidence>
<comment type="subcellular location">
    <subcellularLocation>
        <location evidence="2">Cell membrane</location>
        <topology evidence="2">Multi-pass membrane protein</topology>
    </subcellularLocation>
</comment>
<evidence type="ECO:0000256" key="19">
    <source>
        <dbReference type="SAM" id="Phobius"/>
    </source>
</evidence>
<dbReference type="NCBIfam" id="TIGR00317">
    <property type="entry name" value="cobS"/>
    <property type="match status" value="1"/>
</dbReference>
<sequence length="248" mass="25314">MTSFRPLLVAIQFLTRIPVRLSAPASDAELGRSVLWYPAVGLLVGLPGASIAVWSIHAAHGRLVAAAMIVMVGALMSGGLHLDGLADSADAWAGAGGDAERALAIMKDPRCGPIGASALILVLLAKFAAAADLIAAGRAWPVLFAPALARAAIPILLATTPYVRRHGIGERMATFLPRRMAPVGAIGLLALCIGCVGAASTLGTASVVTISGWLLRRMMINRIGGTTGDTTGALVELLETAAMVVAAI</sequence>
<comment type="cofactor">
    <cofactor evidence="1">
        <name>Mg(2+)</name>
        <dbReference type="ChEBI" id="CHEBI:18420"/>
    </cofactor>
</comment>
<evidence type="ECO:0000256" key="6">
    <source>
        <dbReference type="ARBA" id="ARBA00015850"/>
    </source>
</evidence>
<dbReference type="GO" id="GO:0051073">
    <property type="term" value="F:adenosylcobinamide-GDP ribazoletransferase activity"/>
    <property type="evidence" value="ECO:0007669"/>
    <property type="project" value="UniProtKB-EC"/>
</dbReference>
<accession>A0A1J5QZ77</accession>
<dbReference type="AlphaFoldDB" id="A0A1J5QZ77"/>
<evidence type="ECO:0000256" key="15">
    <source>
        <dbReference type="ARBA" id="ARBA00032605"/>
    </source>
</evidence>
<comment type="pathway">
    <text evidence="3">Cofactor biosynthesis; adenosylcobalamin biosynthesis; adenosylcobalamin from cob(II)yrinate a,c-diamide: step 7/7.</text>
</comment>
<dbReference type="Pfam" id="PF02654">
    <property type="entry name" value="CobS"/>
    <property type="match status" value="1"/>
</dbReference>
<evidence type="ECO:0000256" key="8">
    <source>
        <dbReference type="ARBA" id="ARBA00022573"/>
    </source>
</evidence>
<evidence type="ECO:0000256" key="10">
    <source>
        <dbReference type="ARBA" id="ARBA00022692"/>
    </source>
</evidence>
<keyword evidence="9 20" id="KW-0808">Transferase</keyword>
<protein>
    <recommendedName>
        <fullName evidence="6">Adenosylcobinamide-GDP ribazoletransferase</fullName>
        <ecNumber evidence="5">2.7.8.26</ecNumber>
    </recommendedName>
    <alternativeName>
        <fullName evidence="16">Cobalamin synthase</fullName>
    </alternativeName>
    <alternativeName>
        <fullName evidence="15">Cobalamin-5'-phosphate synthase</fullName>
    </alternativeName>
</protein>
<dbReference type="EC" id="2.7.8.26" evidence="5"/>
<comment type="catalytic activity">
    <reaction evidence="17">
        <text>alpha-ribazole + adenosylcob(III)inamide-GDP = adenosylcob(III)alamin + GMP + H(+)</text>
        <dbReference type="Rhea" id="RHEA:16049"/>
        <dbReference type="ChEBI" id="CHEBI:10329"/>
        <dbReference type="ChEBI" id="CHEBI:15378"/>
        <dbReference type="ChEBI" id="CHEBI:18408"/>
        <dbReference type="ChEBI" id="CHEBI:58115"/>
        <dbReference type="ChEBI" id="CHEBI:60487"/>
        <dbReference type="EC" id="2.7.8.26"/>
    </reaction>
</comment>
<dbReference type="GO" id="GO:0005886">
    <property type="term" value="C:plasma membrane"/>
    <property type="evidence" value="ECO:0007669"/>
    <property type="project" value="UniProtKB-SubCell"/>
</dbReference>
<feature type="transmembrane region" description="Helical" evidence="19">
    <location>
        <begin position="34"/>
        <end position="56"/>
    </location>
</feature>